<feature type="region of interest" description="Disordered" evidence="3">
    <location>
        <begin position="1"/>
        <end position="82"/>
    </location>
</feature>
<dbReference type="InterPro" id="IPR012677">
    <property type="entry name" value="Nucleotide-bd_a/b_plait_sf"/>
</dbReference>
<dbReference type="Gene3D" id="3.30.70.330">
    <property type="match status" value="1"/>
</dbReference>
<dbReference type="Pfam" id="PF00076">
    <property type="entry name" value="RRM_1"/>
    <property type="match status" value="1"/>
</dbReference>
<dbReference type="InParanoid" id="A0A317XRR6"/>
<keyword evidence="6" id="KW-1185">Reference proteome</keyword>
<feature type="compositionally biased region" description="Polar residues" evidence="3">
    <location>
        <begin position="1"/>
        <end position="16"/>
    </location>
</feature>
<dbReference type="FunCoup" id="A0A317XRR6">
    <property type="interactions" value="249"/>
</dbReference>
<evidence type="ECO:0000313" key="5">
    <source>
        <dbReference type="EMBL" id="PWZ01054.1"/>
    </source>
</evidence>
<dbReference type="PROSITE" id="PS50102">
    <property type="entry name" value="RRM"/>
    <property type="match status" value="1"/>
</dbReference>
<organism evidence="5 6">
    <name type="scientific">Testicularia cyperi</name>
    <dbReference type="NCBI Taxonomy" id="1882483"/>
    <lineage>
        <taxon>Eukaryota</taxon>
        <taxon>Fungi</taxon>
        <taxon>Dikarya</taxon>
        <taxon>Basidiomycota</taxon>
        <taxon>Ustilaginomycotina</taxon>
        <taxon>Ustilaginomycetes</taxon>
        <taxon>Ustilaginales</taxon>
        <taxon>Anthracoideaceae</taxon>
        <taxon>Testicularia</taxon>
    </lineage>
</organism>
<evidence type="ECO:0000256" key="2">
    <source>
        <dbReference type="PROSITE-ProRule" id="PRU00176"/>
    </source>
</evidence>
<dbReference type="PANTHER" id="PTHR19965">
    <property type="entry name" value="RNA AND EXPORT FACTOR BINDING PROTEIN"/>
    <property type="match status" value="1"/>
</dbReference>
<gene>
    <name evidence="5" type="ORF">BCV70DRAFT_199413</name>
</gene>
<evidence type="ECO:0000313" key="6">
    <source>
        <dbReference type="Proteomes" id="UP000246740"/>
    </source>
</evidence>
<dbReference type="STRING" id="1882483.A0A317XRR6"/>
<feature type="compositionally biased region" description="Low complexity" evidence="3">
    <location>
        <begin position="268"/>
        <end position="302"/>
    </location>
</feature>
<feature type="compositionally biased region" description="Basic and acidic residues" evidence="3">
    <location>
        <begin position="210"/>
        <end position="223"/>
    </location>
</feature>
<dbReference type="GO" id="GO:0003729">
    <property type="term" value="F:mRNA binding"/>
    <property type="evidence" value="ECO:0007669"/>
    <property type="project" value="TreeGrafter"/>
</dbReference>
<reference evidence="5 6" key="1">
    <citation type="journal article" date="2018" name="Mol. Biol. Evol.">
        <title>Broad Genomic Sampling Reveals a Smut Pathogenic Ancestry of the Fungal Clade Ustilaginomycotina.</title>
        <authorList>
            <person name="Kijpornyongpan T."/>
            <person name="Mondo S.J."/>
            <person name="Barry K."/>
            <person name="Sandor L."/>
            <person name="Lee J."/>
            <person name="Lipzen A."/>
            <person name="Pangilinan J."/>
            <person name="LaButti K."/>
            <person name="Hainaut M."/>
            <person name="Henrissat B."/>
            <person name="Grigoriev I.V."/>
            <person name="Spatafora J.W."/>
            <person name="Aime M.C."/>
        </authorList>
    </citation>
    <scope>NUCLEOTIDE SEQUENCE [LARGE SCALE GENOMIC DNA]</scope>
    <source>
        <strain evidence="5 6">MCA 3645</strain>
    </source>
</reference>
<feature type="compositionally biased region" description="Basic and acidic residues" evidence="3">
    <location>
        <begin position="32"/>
        <end position="47"/>
    </location>
</feature>
<feature type="region of interest" description="Disordered" evidence="3">
    <location>
        <begin position="184"/>
        <end position="302"/>
    </location>
</feature>
<dbReference type="Pfam" id="PF13865">
    <property type="entry name" value="FoP_duplication"/>
    <property type="match status" value="1"/>
</dbReference>
<dbReference type="OrthoDB" id="5382468at2759"/>
<feature type="domain" description="RRM" evidence="4">
    <location>
        <begin position="84"/>
        <end position="161"/>
    </location>
</feature>
<name>A0A317XRR6_9BASI</name>
<dbReference type="InterPro" id="IPR025715">
    <property type="entry name" value="FoP_C"/>
</dbReference>
<feature type="compositionally biased region" description="Low complexity" evidence="3">
    <location>
        <begin position="17"/>
        <end position="31"/>
    </location>
</feature>
<dbReference type="SMART" id="SM00360">
    <property type="entry name" value="RRM"/>
    <property type="match status" value="1"/>
</dbReference>
<dbReference type="InterPro" id="IPR000504">
    <property type="entry name" value="RRM_dom"/>
</dbReference>
<dbReference type="AlphaFoldDB" id="A0A317XRR6"/>
<dbReference type="InterPro" id="IPR035979">
    <property type="entry name" value="RBD_domain_sf"/>
</dbReference>
<accession>A0A317XRR6</accession>
<evidence type="ECO:0000259" key="4">
    <source>
        <dbReference type="PROSITE" id="PS50102"/>
    </source>
</evidence>
<sequence>MDQSEQSAPSAARPNTASSRNSPYSRSGRSSRGADDAGSWKHDRFDAASRGSRNGEGNDSGRGGRAPMFFPRDKSEDNQVKPTGKVLIENLHYDVSERELKELFEQIGPVVKSFIRFDRSGRSTGKAVVIYDNPNHAMQAKNEYDGAKAKGQVISITQELRAERPQKLDGSHRSLLSRFDLSSRFDGNDAEAGNSRASSFANRLGPAPRASRDSNGRGADHNTRMNRQQQNKGQVRGPASTSSRREKRRPVTAADLDAELEAFMQAPSSSSSNPDATSAQAAAPQAHQEQQPAPAVQDVEMS</sequence>
<dbReference type="Proteomes" id="UP000246740">
    <property type="component" value="Unassembled WGS sequence"/>
</dbReference>
<protein>
    <submittedName>
        <fullName evidence="5">RNA-binding domain-containing protein</fullName>
    </submittedName>
</protein>
<proteinExistence type="predicted"/>
<evidence type="ECO:0000256" key="1">
    <source>
        <dbReference type="ARBA" id="ARBA00022884"/>
    </source>
</evidence>
<dbReference type="InterPro" id="IPR051229">
    <property type="entry name" value="ALYREF_mRNA_export"/>
</dbReference>
<dbReference type="SUPFAM" id="SSF54928">
    <property type="entry name" value="RNA-binding domain, RBD"/>
    <property type="match status" value="1"/>
</dbReference>
<evidence type="ECO:0000256" key="3">
    <source>
        <dbReference type="SAM" id="MobiDB-lite"/>
    </source>
</evidence>
<dbReference type="PANTHER" id="PTHR19965:SF82">
    <property type="entry name" value="THO COMPLEX SUBUNIT 4"/>
    <property type="match status" value="1"/>
</dbReference>
<dbReference type="CDD" id="cd12418">
    <property type="entry name" value="RRM_Aly_REF_like"/>
    <property type="match status" value="1"/>
</dbReference>
<dbReference type="GO" id="GO:0005634">
    <property type="term" value="C:nucleus"/>
    <property type="evidence" value="ECO:0007669"/>
    <property type="project" value="TreeGrafter"/>
</dbReference>
<dbReference type="EMBL" id="KZ819191">
    <property type="protein sequence ID" value="PWZ01054.1"/>
    <property type="molecule type" value="Genomic_DNA"/>
</dbReference>
<keyword evidence="1 2" id="KW-0694">RNA-binding</keyword>